<keyword evidence="1" id="KW-0732">Signal</keyword>
<feature type="signal peptide" evidence="1">
    <location>
        <begin position="1"/>
        <end position="33"/>
    </location>
</feature>
<feature type="chain" id="PRO_5046469379" description="Septum formation-related domain-containing protein" evidence="1">
    <location>
        <begin position="34"/>
        <end position="271"/>
    </location>
</feature>
<keyword evidence="4" id="KW-1185">Reference proteome</keyword>
<evidence type="ECO:0000256" key="1">
    <source>
        <dbReference type="SAM" id="SignalP"/>
    </source>
</evidence>
<evidence type="ECO:0000259" key="2">
    <source>
        <dbReference type="Pfam" id="PF13845"/>
    </source>
</evidence>
<dbReference type="RefSeq" id="WP_322134571.1">
    <property type="nucleotide sequence ID" value="NZ_CP085036.1"/>
</dbReference>
<name>A0ABT6KS14_9MICO</name>
<evidence type="ECO:0000313" key="3">
    <source>
        <dbReference type="EMBL" id="MDH6182288.1"/>
    </source>
</evidence>
<dbReference type="EMBL" id="JARXVQ010000001">
    <property type="protein sequence ID" value="MDH6182288.1"/>
    <property type="molecule type" value="Genomic_DNA"/>
</dbReference>
<feature type="domain" description="Septum formation-related" evidence="2">
    <location>
        <begin position="49"/>
        <end position="212"/>
    </location>
</feature>
<organism evidence="3 4">
    <name type="scientific">Antiquaquibacter oligotrophicus</name>
    <dbReference type="NCBI Taxonomy" id="2880260"/>
    <lineage>
        <taxon>Bacteria</taxon>
        <taxon>Bacillati</taxon>
        <taxon>Actinomycetota</taxon>
        <taxon>Actinomycetes</taxon>
        <taxon>Micrococcales</taxon>
        <taxon>Microbacteriaceae</taxon>
        <taxon>Antiquaquibacter</taxon>
    </lineage>
</organism>
<evidence type="ECO:0000313" key="4">
    <source>
        <dbReference type="Proteomes" id="UP001160142"/>
    </source>
</evidence>
<dbReference type="PROSITE" id="PS51257">
    <property type="entry name" value="PROKAR_LIPOPROTEIN"/>
    <property type="match status" value="1"/>
</dbReference>
<reference evidence="3 4" key="1">
    <citation type="submission" date="2023-04" db="EMBL/GenBank/DDBJ databases">
        <title>Genome Encyclopedia of Bacteria and Archaea VI: Functional Genomics of Type Strains.</title>
        <authorList>
            <person name="Whitman W."/>
        </authorList>
    </citation>
    <scope>NUCLEOTIDE SEQUENCE [LARGE SCALE GENOMIC DNA]</scope>
    <source>
        <strain evidence="3 4">SG_E_30_P1</strain>
    </source>
</reference>
<dbReference type="InterPro" id="IPR026004">
    <property type="entry name" value="Septum_form"/>
</dbReference>
<sequence length="271" mass="28880">MARPAGASRLNAPHTRAAILVCAALLATLAGCATPGAGVGVADGEPTVGECHNLDRPEHFAVLSDSAPAVACDQPHTTETYLIGDLTSVTRFATRYPALEERGLIADLVCDGAVVRAYVGANPRQALYGLWTVAVLPTPEQWESGARWVRCDLAMVRAEDAPFEPIDSSFALRDAAASGDADGLLRCYVRDGENARDVRCSEEHDERDVNMWMPVTAIPSELEIVQRCVPSVTEWSTFTGTTADGVSGVLHTEDNGSLTLRCTAVNERVDG</sequence>
<proteinExistence type="predicted"/>
<protein>
    <recommendedName>
        <fullName evidence="2">Septum formation-related domain-containing protein</fullName>
    </recommendedName>
</protein>
<dbReference type="Pfam" id="PF13845">
    <property type="entry name" value="Septum_form"/>
    <property type="match status" value="1"/>
</dbReference>
<dbReference type="Proteomes" id="UP001160142">
    <property type="component" value="Unassembled WGS sequence"/>
</dbReference>
<gene>
    <name evidence="3" type="ORF">M2152_002470</name>
</gene>
<accession>A0ABT6KS14</accession>
<comment type="caution">
    <text evidence="3">The sequence shown here is derived from an EMBL/GenBank/DDBJ whole genome shotgun (WGS) entry which is preliminary data.</text>
</comment>